<dbReference type="SUPFAM" id="SSF56281">
    <property type="entry name" value="Metallo-hydrolase/oxidoreductase"/>
    <property type="match status" value="1"/>
</dbReference>
<dbReference type="Pfam" id="PF00753">
    <property type="entry name" value="Lactamase_B"/>
    <property type="match status" value="1"/>
</dbReference>
<keyword evidence="5" id="KW-0732">Signal</keyword>
<feature type="signal peptide" evidence="5">
    <location>
        <begin position="1"/>
        <end position="31"/>
    </location>
</feature>
<evidence type="ECO:0000313" key="7">
    <source>
        <dbReference type="EMBL" id="KEJ93811.1"/>
    </source>
</evidence>
<dbReference type="OrthoDB" id="9773738at2"/>
<dbReference type="SMART" id="SM00849">
    <property type="entry name" value="Lactamase_B"/>
    <property type="match status" value="1"/>
</dbReference>
<dbReference type="InterPro" id="IPR006311">
    <property type="entry name" value="TAT_signal"/>
</dbReference>
<evidence type="ECO:0000313" key="8">
    <source>
        <dbReference type="EMBL" id="MBM2355744.1"/>
    </source>
</evidence>
<dbReference type="InterPro" id="IPR051013">
    <property type="entry name" value="MBL_superfamily_lactonases"/>
</dbReference>
<evidence type="ECO:0000313" key="9">
    <source>
        <dbReference type="Proteomes" id="UP000027746"/>
    </source>
</evidence>
<comment type="similarity">
    <text evidence="1">Belongs to the metallo-beta-lactamase superfamily.</text>
</comment>
<dbReference type="GO" id="GO:0016787">
    <property type="term" value="F:hydrolase activity"/>
    <property type="evidence" value="ECO:0007669"/>
    <property type="project" value="UniProtKB-KW"/>
</dbReference>
<evidence type="ECO:0000256" key="1">
    <source>
        <dbReference type="ARBA" id="ARBA00007749"/>
    </source>
</evidence>
<feature type="domain" description="Metallo-beta-lactamase" evidence="6">
    <location>
        <begin position="90"/>
        <end position="295"/>
    </location>
</feature>
<evidence type="ECO:0000256" key="3">
    <source>
        <dbReference type="ARBA" id="ARBA00022801"/>
    </source>
</evidence>
<dbReference type="AlphaFoldDB" id="A0A073IWG7"/>
<gene>
    <name evidence="8" type="ORF">JQX14_14430</name>
    <name evidence="7" type="ORF">SUH3_12800</name>
</gene>
<proteinExistence type="inferred from homology"/>
<evidence type="ECO:0000256" key="4">
    <source>
        <dbReference type="ARBA" id="ARBA00022833"/>
    </source>
</evidence>
<keyword evidence="9" id="KW-1185">Reference proteome</keyword>
<evidence type="ECO:0000256" key="2">
    <source>
        <dbReference type="ARBA" id="ARBA00022723"/>
    </source>
</evidence>
<keyword evidence="4" id="KW-0862">Zinc</keyword>
<dbReference type="Proteomes" id="UP000809337">
    <property type="component" value="Unassembled WGS sequence"/>
</dbReference>
<dbReference type="PROSITE" id="PS51318">
    <property type="entry name" value="TAT"/>
    <property type="match status" value="1"/>
</dbReference>
<dbReference type="Proteomes" id="UP000027746">
    <property type="component" value="Unassembled WGS sequence"/>
</dbReference>
<organism evidence="7 9">
    <name type="scientific">Pseudosulfitobacter pseudonitzschiae</name>
    <dbReference type="NCBI Taxonomy" id="1402135"/>
    <lineage>
        <taxon>Bacteria</taxon>
        <taxon>Pseudomonadati</taxon>
        <taxon>Pseudomonadota</taxon>
        <taxon>Alphaproteobacteria</taxon>
        <taxon>Rhodobacterales</taxon>
        <taxon>Roseobacteraceae</taxon>
        <taxon>Pseudosulfitobacter</taxon>
    </lineage>
</organism>
<dbReference type="CDD" id="cd07720">
    <property type="entry name" value="OPHC2-like_MBL-fold"/>
    <property type="match status" value="1"/>
</dbReference>
<dbReference type="EMBL" id="JAMD01000026">
    <property type="protein sequence ID" value="KEJ93811.1"/>
    <property type="molecule type" value="Genomic_DNA"/>
</dbReference>
<evidence type="ECO:0000256" key="5">
    <source>
        <dbReference type="SAM" id="SignalP"/>
    </source>
</evidence>
<keyword evidence="3" id="KW-0378">Hydrolase</keyword>
<dbReference type="InterPro" id="IPR001279">
    <property type="entry name" value="Metallo-B-lactamas"/>
</dbReference>
<evidence type="ECO:0000259" key="6">
    <source>
        <dbReference type="SMART" id="SM00849"/>
    </source>
</evidence>
<dbReference type="GeneID" id="68872299"/>
<keyword evidence="2" id="KW-0479">Metal-binding</keyword>
<dbReference type="PANTHER" id="PTHR42978:SF6">
    <property type="entry name" value="QUORUM-QUENCHING LACTONASE YTNP-RELATED"/>
    <property type="match status" value="1"/>
</dbReference>
<comment type="caution">
    <text evidence="7">The sequence shown here is derived from an EMBL/GenBank/DDBJ whole genome shotgun (WGS) entry which is preliminary data.</text>
</comment>
<accession>A0A073IWG7</accession>
<dbReference type="EMBL" id="JAFBWN010000009">
    <property type="protein sequence ID" value="MBM2355744.1"/>
    <property type="molecule type" value="Genomic_DNA"/>
</dbReference>
<dbReference type="InterPro" id="IPR036866">
    <property type="entry name" value="RibonucZ/Hydroxyglut_hydro"/>
</dbReference>
<dbReference type="Gene3D" id="3.60.15.10">
    <property type="entry name" value="Ribonuclease Z/Hydroxyacylglutathione hydrolase-like"/>
    <property type="match status" value="1"/>
</dbReference>
<reference evidence="7 9" key="1">
    <citation type="submission" date="2014-01" db="EMBL/GenBank/DDBJ databases">
        <title>Sulfitobacter sp. H3 (MCCC 1A00686) Genome Sequencing.</title>
        <authorList>
            <person name="Lai Q."/>
            <person name="Hong Z."/>
        </authorList>
    </citation>
    <scope>NUCLEOTIDE SEQUENCE [LARGE SCALE GENOMIC DNA]</scope>
    <source>
        <strain evidence="7 9">H3</strain>
    </source>
</reference>
<protein>
    <submittedName>
        <fullName evidence="8">MBL fold metallo-hydrolase</fullName>
    </submittedName>
</protein>
<dbReference type="PANTHER" id="PTHR42978">
    <property type="entry name" value="QUORUM-QUENCHING LACTONASE YTNP-RELATED-RELATED"/>
    <property type="match status" value="1"/>
</dbReference>
<feature type="chain" id="PRO_5041036254" evidence="5">
    <location>
        <begin position="32"/>
        <end position="319"/>
    </location>
</feature>
<dbReference type="GO" id="GO:0046872">
    <property type="term" value="F:metal ion binding"/>
    <property type="evidence" value="ECO:0007669"/>
    <property type="project" value="UniProtKB-KW"/>
</dbReference>
<dbReference type="RefSeq" id="WP_037931522.1">
    <property type="nucleotide sequence ID" value="NZ_CP054604.1"/>
</dbReference>
<sequence>MAQINRRTLLKGAATLPAAAALTGVASPTLAAGHTATPGAALYSAPLGRYRITALLDGIAPLGRGFFFGSEAIDPLMEQIGIGPDALPAPVSAFLLQSDERTILIDAGMGEQELLGPGFGGLIPGLAAAGVTPDDVDMVVLTHAHPDHLGGLIRGSDAVFKNAELALGEVEAGFWTDEAMMAQAPDEAKGMFQLAQTVLGAYGDRVTRIADGAEAAPGLSMMLSPGHTPGHSIVRIDGGDRQLLMIADTLASADVHTALPDVGFGFDSDPAQAAESRRRVFDMVSADKTLVAGSHIHFPGFGRILADGEAYRYVPTTWM</sequence>
<reference evidence="8" key="2">
    <citation type="submission" date="2021-01" db="EMBL/GenBank/DDBJ databases">
        <title>Diatom-associated Roseobacters Show Island Model of Population Structure.</title>
        <authorList>
            <person name="Qu L."/>
            <person name="Feng X."/>
            <person name="Chen Y."/>
            <person name="Li L."/>
            <person name="Wang X."/>
            <person name="Hu Z."/>
            <person name="Wang H."/>
            <person name="Luo H."/>
        </authorList>
    </citation>
    <scope>NUCLEOTIDE SEQUENCE</scope>
    <source>
        <strain evidence="8">SM26-45</strain>
    </source>
</reference>
<name>A0A073IWG7_9RHOB</name>